<reference evidence="2" key="1">
    <citation type="submission" date="2020-01" db="EMBL/GenBank/DDBJ databases">
        <authorList>
            <consortium name="DOE Joint Genome Institute"/>
            <person name="Haridas S."/>
            <person name="Albert R."/>
            <person name="Binder M."/>
            <person name="Bloem J."/>
            <person name="Labutti K."/>
            <person name="Salamov A."/>
            <person name="Andreopoulos B."/>
            <person name="Baker S.E."/>
            <person name="Barry K."/>
            <person name="Bills G."/>
            <person name="Bluhm B.H."/>
            <person name="Cannon C."/>
            <person name="Castanera R."/>
            <person name="Culley D.E."/>
            <person name="Daum C."/>
            <person name="Ezra D."/>
            <person name="Gonzalez J.B."/>
            <person name="Henrissat B."/>
            <person name="Kuo A."/>
            <person name="Liang C."/>
            <person name="Lipzen A."/>
            <person name="Lutzoni F."/>
            <person name="Magnuson J."/>
            <person name="Mondo S."/>
            <person name="Nolan M."/>
            <person name="Ohm R."/>
            <person name="Pangilinan J."/>
            <person name="Park H.-J."/>
            <person name="Ramirez L."/>
            <person name="Alfaro M."/>
            <person name="Sun H."/>
            <person name="Tritt A."/>
            <person name="Yoshinaga Y."/>
            <person name="Zwiers L.-H."/>
            <person name="Turgeon B.G."/>
            <person name="Goodwin S.B."/>
            <person name="Spatafora J.W."/>
            <person name="Crous P.W."/>
            <person name="Grigoriev I.V."/>
        </authorList>
    </citation>
    <scope>NUCLEOTIDE SEQUENCE</scope>
    <source>
        <strain evidence="2">IPT5</strain>
    </source>
</reference>
<feature type="region of interest" description="Disordered" evidence="1">
    <location>
        <begin position="247"/>
        <end position="272"/>
    </location>
</feature>
<accession>A0A6A7BFM3</accession>
<name>A0A6A7BFM3_9PLEO</name>
<gene>
    <name evidence="2" type="ORF">T440DRAFT_270700</name>
</gene>
<dbReference type="Proteomes" id="UP000799423">
    <property type="component" value="Unassembled WGS sequence"/>
</dbReference>
<dbReference type="EMBL" id="MU006293">
    <property type="protein sequence ID" value="KAF2854221.1"/>
    <property type="molecule type" value="Genomic_DNA"/>
</dbReference>
<organism evidence="2 3">
    <name type="scientific">Plenodomus tracheiphilus IPT5</name>
    <dbReference type="NCBI Taxonomy" id="1408161"/>
    <lineage>
        <taxon>Eukaryota</taxon>
        <taxon>Fungi</taxon>
        <taxon>Dikarya</taxon>
        <taxon>Ascomycota</taxon>
        <taxon>Pezizomycotina</taxon>
        <taxon>Dothideomycetes</taxon>
        <taxon>Pleosporomycetidae</taxon>
        <taxon>Pleosporales</taxon>
        <taxon>Pleosporineae</taxon>
        <taxon>Leptosphaeriaceae</taxon>
        <taxon>Plenodomus</taxon>
    </lineage>
</organism>
<evidence type="ECO:0000256" key="1">
    <source>
        <dbReference type="SAM" id="MobiDB-lite"/>
    </source>
</evidence>
<sequence>MQQDVLDELEALRRYLKPFHTACDEICNRLPAPKVHCIIRDEVLGSLQDKPPSYTMYLDHTALGELDAETSMPHDTHISIRNAIPKLNMCDYAVLVFLPYLTDVPRKINARVDWLFIEFQPLFNLCLEGCELPKSPKHSIFSITTSGGEQFIADFTIEQFGYHGRYWITPKAEYLEQYTTNGAYHIATDDDKEIIQDFVNIDRVGNMFQHATYLVCSAFDWQAYCQLPLATQKAQIRAFVRHALERPGVPTTQDNTPSAVESGASTEISFGE</sequence>
<dbReference type="AlphaFoldDB" id="A0A6A7BFM3"/>
<feature type="compositionally biased region" description="Polar residues" evidence="1">
    <location>
        <begin position="250"/>
        <end position="272"/>
    </location>
</feature>
<dbReference type="OrthoDB" id="3778887at2759"/>
<evidence type="ECO:0000313" key="3">
    <source>
        <dbReference type="Proteomes" id="UP000799423"/>
    </source>
</evidence>
<proteinExistence type="predicted"/>
<evidence type="ECO:0000313" key="2">
    <source>
        <dbReference type="EMBL" id="KAF2854221.1"/>
    </source>
</evidence>
<keyword evidence="3" id="KW-1185">Reference proteome</keyword>
<protein>
    <submittedName>
        <fullName evidence="2">Uncharacterized protein</fullName>
    </submittedName>
</protein>